<reference evidence="1" key="1">
    <citation type="submission" date="2020-04" db="EMBL/GenBank/DDBJ databases">
        <title>Deep metagenomics examines the oral microbiome during advanced dental caries in children, revealing novel taxa and co-occurrences with host molecules.</title>
        <authorList>
            <person name="Baker J.L."/>
            <person name="Morton J.T."/>
            <person name="Dinis M."/>
            <person name="Alvarez R."/>
            <person name="Tran N.C."/>
            <person name="Knight R."/>
            <person name="Edlund A."/>
        </authorList>
    </citation>
    <scope>NUCLEOTIDE SEQUENCE</scope>
    <source>
        <strain evidence="1">JCVI_30_bin.13</strain>
    </source>
</reference>
<dbReference type="Proteomes" id="UP000759246">
    <property type="component" value="Unassembled WGS sequence"/>
</dbReference>
<name>A0A929RQ46_9ACTO</name>
<sequence length="171" mass="18963">MTWLSAAFMLVWATMMHQPVFAVLTASATAVLAFFLCSRRPLADLRIAFGDRQTTTLTEEGIHFHYPPLLSTEEHKRNAEVWVHWKDHLAIGSVDDVNIVFSGDLTHQGRWTISSHHLGLPYTGLDALMRHFGAHPEDRPLLSSPEGVTLVARILKDARARLAGGAEEGAD</sequence>
<gene>
    <name evidence="1" type="ORF">HXK09_07880</name>
</gene>
<comment type="caution">
    <text evidence="1">The sequence shown here is derived from an EMBL/GenBank/DDBJ whole genome shotgun (WGS) entry which is preliminary data.</text>
</comment>
<dbReference type="AlphaFoldDB" id="A0A929RQ46"/>
<proteinExistence type="predicted"/>
<protein>
    <submittedName>
        <fullName evidence="1">Uncharacterized protein</fullName>
    </submittedName>
</protein>
<evidence type="ECO:0000313" key="1">
    <source>
        <dbReference type="EMBL" id="MBF0967055.1"/>
    </source>
</evidence>
<evidence type="ECO:0000313" key="2">
    <source>
        <dbReference type="Proteomes" id="UP000759246"/>
    </source>
</evidence>
<organism evidence="1 2">
    <name type="scientific">Actinomyces bouchesdurhonensis</name>
    <dbReference type="NCBI Taxonomy" id="1852361"/>
    <lineage>
        <taxon>Bacteria</taxon>
        <taxon>Bacillati</taxon>
        <taxon>Actinomycetota</taxon>
        <taxon>Actinomycetes</taxon>
        <taxon>Actinomycetales</taxon>
        <taxon>Actinomycetaceae</taxon>
        <taxon>Actinomyces</taxon>
    </lineage>
</organism>
<dbReference type="EMBL" id="JABZGF010000294">
    <property type="protein sequence ID" value="MBF0967055.1"/>
    <property type="molecule type" value="Genomic_DNA"/>
</dbReference>
<accession>A0A929RQ46</accession>